<reference evidence="2 3" key="1">
    <citation type="submission" date="2015-06" db="EMBL/GenBank/DDBJ databases">
        <title>Draft genome sequence of beer spoilage bacterium Megasphaera cerevisiae type strain 20462.</title>
        <authorList>
            <person name="Kutumbaka K."/>
            <person name="Pasmowitz J."/>
            <person name="Mategko J."/>
            <person name="Reyes D."/>
            <person name="Friedrich A."/>
            <person name="Han S."/>
            <person name="Martens-Habbena W."/>
            <person name="Neal-McKinney J."/>
            <person name="Janagama H.K."/>
            <person name="Nadala C."/>
            <person name="Samadpour M."/>
        </authorList>
    </citation>
    <scope>NUCLEOTIDE SEQUENCE [LARGE SCALE GENOMIC DNA]</scope>
    <source>
        <strain evidence="2 3">DSM 20462</strain>
    </source>
</reference>
<dbReference type="EMBL" id="LEKT01000018">
    <property type="protein sequence ID" value="KMO86648.1"/>
    <property type="molecule type" value="Genomic_DNA"/>
</dbReference>
<dbReference type="InParanoid" id="A0A0J6WWQ9"/>
<keyword evidence="3" id="KW-1185">Reference proteome</keyword>
<evidence type="ECO:0000313" key="3">
    <source>
        <dbReference type="Proteomes" id="UP000036503"/>
    </source>
</evidence>
<organism evidence="2 3">
    <name type="scientific">Megasphaera cerevisiae DSM 20462</name>
    <dbReference type="NCBI Taxonomy" id="1122219"/>
    <lineage>
        <taxon>Bacteria</taxon>
        <taxon>Bacillati</taxon>
        <taxon>Bacillota</taxon>
        <taxon>Negativicutes</taxon>
        <taxon>Veillonellales</taxon>
        <taxon>Veillonellaceae</taxon>
        <taxon>Megasphaera</taxon>
    </lineage>
</organism>
<comment type="similarity">
    <text evidence="1">Belongs to the proline racemase family.</text>
</comment>
<accession>A0A0J6WWQ9</accession>
<dbReference type="RefSeq" id="WP_048514112.1">
    <property type="nucleotide sequence ID" value="NZ_FUXD01000019.1"/>
</dbReference>
<gene>
    <name evidence="2" type="ORF">AB840_06965</name>
</gene>
<proteinExistence type="inferred from homology"/>
<dbReference type="Gene3D" id="3.10.310.10">
    <property type="entry name" value="Diaminopimelate Epimerase, Chain A, domain 1"/>
    <property type="match status" value="2"/>
</dbReference>
<dbReference type="PANTHER" id="PTHR33442:SF5">
    <property type="entry name" value="BIFUNCTIONAL TRANS-3-HYDROXY-L-PROLINE DEHYDRATASE_2-EPIMERASE"/>
    <property type="match status" value="1"/>
</dbReference>
<dbReference type="PANTHER" id="PTHR33442">
    <property type="entry name" value="TRANS-3-HYDROXY-L-PROLINE DEHYDRATASE"/>
    <property type="match status" value="1"/>
</dbReference>
<dbReference type="AlphaFoldDB" id="A0A0J6WWQ9"/>
<dbReference type="GO" id="GO:0047580">
    <property type="term" value="F:4-hydroxyproline epimerase activity"/>
    <property type="evidence" value="ECO:0007669"/>
    <property type="project" value="TreeGrafter"/>
</dbReference>
<protein>
    <submittedName>
        <fullName evidence="2">Proline racemase</fullName>
    </submittedName>
</protein>
<dbReference type="Pfam" id="PF05544">
    <property type="entry name" value="Pro_racemase"/>
    <property type="match status" value="1"/>
</dbReference>
<comment type="caution">
    <text evidence="2">The sequence shown here is derived from an EMBL/GenBank/DDBJ whole genome shotgun (WGS) entry which is preliminary data.</text>
</comment>
<dbReference type="SUPFAM" id="SSF54506">
    <property type="entry name" value="Diaminopimelate epimerase-like"/>
    <property type="match status" value="1"/>
</dbReference>
<evidence type="ECO:0000313" key="2">
    <source>
        <dbReference type="EMBL" id="KMO86648.1"/>
    </source>
</evidence>
<dbReference type="PIRSF" id="PIRSF029792">
    <property type="entry name" value="Pro_racemase"/>
    <property type="match status" value="1"/>
</dbReference>
<dbReference type="Proteomes" id="UP000036503">
    <property type="component" value="Unassembled WGS sequence"/>
</dbReference>
<dbReference type="STRING" id="39029.BSR42_09695"/>
<sequence length="348" mass="38422">MWHTDSNRLIEPLMENQHFLVIDSHTMGEPTRIVVDGFPHVDGATMIEKKNYIHCHYDDYRRSVMLEPRGHANMFGAVLMTPVHKEADVGVIFMDSGGYKNMCGHGSIGVASMLVDEKLVNVTEPYTTVRLDTPAGIVTTRVKVENGHAAEVTITNVPCFLYRKGVSITVSELGTVTLDIAFGGSFFALVNADELKISLMPDNIGYLIKKGMEILHIVNEQEKVKHPCLDIDTIDLVEFYGKADDPQATMKNAVIFGDFQIDRSPCGTGTSAKVAALHRKGILKQNELFVYESIMGTLFKARIVRETMVGTIPAVIPQITGSAYITGVNWLIVDSSDPFKTGFQIRGN</sequence>
<dbReference type="OrthoDB" id="181267at2"/>
<evidence type="ECO:0000256" key="1">
    <source>
        <dbReference type="ARBA" id="ARBA00007529"/>
    </source>
</evidence>
<dbReference type="FunFam" id="3.10.310.10:FF:000005">
    <property type="entry name" value="Proline racemase"/>
    <property type="match status" value="1"/>
</dbReference>
<dbReference type="SFLD" id="SFLDS00028">
    <property type="entry name" value="Proline_Racemase"/>
    <property type="match status" value="1"/>
</dbReference>
<name>A0A0J6WWQ9_9FIRM</name>
<dbReference type="InterPro" id="IPR008794">
    <property type="entry name" value="Pro_racemase_fam"/>
</dbReference>
<dbReference type="PATRIC" id="fig|1122219.3.peg.903"/>